<keyword evidence="1" id="KW-0472">Membrane</keyword>
<evidence type="ECO:0000256" key="1">
    <source>
        <dbReference type="SAM" id="Phobius"/>
    </source>
</evidence>
<keyword evidence="4" id="KW-1185">Reference proteome</keyword>
<accession>A0A511JA09</accession>
<keyword evidence="1" id="KW-0812">Transmembrane</keyword>
<reference evidence="3 4" key="1">
    <citation type="submission" date="2019-07" db="EMBL/GenBank/DDBJ databases">
        <title>Whole genome shotgun sequence of Cellulomonas composti NBRC 100758.</title>
        <authorList>
            <person name="Hosoyama A."/>
            <person name="Uohara A."/>
            <person name="Ohji S."/>
            <person name="Ichikawa N."/>
        </authorList>
    </citation>
    <scope>NUCLEOTIDE SEQUENCE [LARGE SCALE GENOMIC DNA]</scope>
    <source>
        <strain evidence="3 4">NBRC 100758</strain>
    </source>
</reference>
<evidence type="ECO:0000313" key="4">
    <source>
        <dbReference type="Proteomes" id="UP000321720"/>
    </source>
</evidence>
<evidence type="ECO:0000259" key="2">
    <source>
        <dbReference type="Pfam" id="PF19803"/>
    </source>
</evidence>
<organism evidence="3 4">
    <name type="scientific">Cellulomonas composti</name>
    <dbReference type="NCBI Taxonomy" id="266130"/>
    <lineage>
        <taxon>Bacteria</taxon>
        <taxon>Bacillati</taxon>
        <taxon>Actinomycetota</taxon>
        <taxon>Actinomycetes</taxon>
        <taxon>Micrococcales</taxon>
        <taxon>Cellulomonadaceae</taxon>
        <taxon>Cellulomonas</taxon>
    </lineage>
</organism>
<dbReference type="Proteomes" id="UP000321720">
    <property type="component" value="Unassembled WGS sequence"/>
</dbReference>
<dbReference type="Pfam" id="PF19803">
    <property type="entry name" value="DUF6286"/>
    <property type="match status" value="1"/>
</dbReference>
<feature type="domain" description="DUF6286" evidence="2">
    <location>
        <begin position="75"/>
        <end position="169"/>
    </location>
</feature>
<evidence type="ECO:0000313" key="3">
    <source>
        <dbReference type="EMBL" id="GEL94831.1"/>
    </source>
</evidence>
<dbReference type="OrthoDB" id="4828582at2"/>
<gene>
    <name evidence="3" type="ORF">CCO02nite_14890</name>
</gene>
<dbReference type="InterPro" id="IPR046253">
    <property type="entry name" value="DUF6286"/>
</dbReference>
<proteinExistence type="predicted"/>
<dbReference type="RefSeq" id="WP_146842495.1">
    <property type="nucleotide sequence ID" value="NZ_BJWG01000005.1"/>
</dbReference>
<protein>
    <recommendedName>
        <fullName evidence="2">DUF6286 domain-containing protein</fullName>
    </recommendedName>
</protein>
<keyword evidence="1" id="KW-1133">Transmembrane helix</keyword>
<sequence length="177" mass="18348">MSIAPAPPATRAGRVGWVGVVLAALVVALGVLVIRDALVIDGRIDGSTWLVPLVDSTDGVEPSPALTAIGCVVALLGLWLVVVALGRRVRNRLPLDVPGASIGIADVARLAAAAAESVPYVLSAESSARRTSVKVTVTSLEGDDVADEVRALVEQRLARLATPMTVRVENRHVAGLR</sequence>
<dbReference type="AlphaFoldDB" id="A0A511JA09"/>
<dbReference type="EMBL" id="BJWG01000005">
    <property type="protein sequence ID" value="GEL94831.1"/>
    <property type="molecule type" value="Genomic_DNA"/>
</dbReference>
<name>A0A511JA09_9CELL</name>
<feature type="transmembrane region" description="Helical" evidence="1">
    <location>
        <begin position="65"/>
        <end position="85"/>
    </location>
</feature>
<comment type="caution">
    <text evidence="3">The sequence shown here is derived from an EMBL/GenBank/DDBJ whole genome shotgun (WGS) entry which is preliminary data.</text>
</comment>
<feature type="transmembrane region" description="Helical" evidence="1">
    <location>
        <begin position="12"/>
        <end position="34"/>
    </location>
</feature>